<feature type="transmembrane region" description="Helical" evidence="1">
    <location>
        <begin position="53"/>
        <end position="72"/>
    </location>
</feature>
<dbReference type="Proteomes" id="UP000006048">
    <property type="component" value="Chromosome"/>
</dbReference>
<proteinExistence type="predicted"/>
<name>I4B7L2_TURPD</name>
<evidence type="ECO:0000313" key="2">
    <source>
        <dbReference type="EMBL" id="AFM13269.1"/>
    </source>
</evidence>
<keyword evidence="1" id="KW-0472">Membrane</keyword>
<dbReference type="KEGG" id="tpx:Turpa_2629"/>
<organism evidence="2 3">
    <name type="scientific">Turneriella parva (strain ATCC BAA-1111 / DSM 21527 / NCTC 11395 / H)</name>
    <name type="common">Leptospira parva</name>
    <dbReference type="NCBI Taxonomy" id="869212"/>
    <lineage>
        <taxon>Bacteria</taxon>
        <taxon>Pseudomonadati</taxon>
        <taxon>Spirochaetota</taxon>
        <taxon>Spirochaetia</taxon>
        <taxon>Leptospirales</taxon>
        <taxon>Leptospiraceae</taxon>
        <taxon>Turneriella</taxon>
    </lineage>
</organism>
<dbReference type="AlphaFoldDB" id="I4B7L2"/>
<keyword evidence="3" id="KW-1185">Reference proteome</keyword>
<gene>
    <name evidence="2" type="ordered locus">Turpa_2629</name>
</gene>
<dbReference type="HOGENOM" id="CLU_773719_0_0_12"/>
<keyword evidence="1" id="KW-0812">Transmembrane</keyword>
<feature type="transmembrane region" description="Helical" evidence="1">
    <location>
        <begin position="103"/>
        <end position="122"/>
    </location>
</feature>
<evidence type="ECO:0000313" key="3">
    <source>
        <dbReference type="Proteomes" id="UP000006048"/>
    </source>
</evidence>
<keyword evidence="1" id="KW-1133">Transmembrane helix</keyword>
<feature type="transmembrane region" description="Helical" evidence="1">
    <location>
        <begin position="128"/>
        <end position="146"/>
    </location>
</feature>
<sequence>MAGTQEPERSSRLGRFFHRIADFFDRLSGEGAAPRAGSAGQRISHFRGSTTEVDVFTFGMLAVGILVLGTVIHGWGFFLYSAIFAAVFSGGAWLIFKSRGFESHVRSALLCLVLAFALPSASARLMPLAAFAIICIALVLVLLGRWRTTGESISAAAVILFCFMSYDAFSAIIENRRNALLQIENSAGIDCSYHGGRTVCSTGDVAFHVPEFWQRGSESNLIADLANIADLRVFVDSASETRMAFVAFKAMPAELNQALANYFYTQKGFLRSRGLKGEPLTLQQVMRSRDAELYALHYTSAKRPEYLGEKQESHALILLHTPNATRPTGRDQTWLFIIDGPDLAGREFLLHRIVSGFH</sequence>
<dbReference type="STRING" id="869212.Turpa_2629"/>
<accession>I4B7L2</accession>
<reference evidence="2 3" key="1">
    <citation type="submission" date="2012-06" db="EMBL/GenBank/DDBJ databases">
        <title>The complete chromosome of genome of Turneriella parva DSM 21527.</title>
        <authorList>
            <consortium name="US DOE Joint Genome Institute (JGI-PGF)"/>
            <person name="Lucas S."/>
            <person name="Han J."/>
            <person name="Lapidus A."/>
            <person name="Bruce D."/>
            <person name="Goodwin L."/>
            <person name="Pitluck S."/>
            <person name="Peters L."/>
            <person name="Kyrpides N."/>
            <person name="Mavromatis K."/>
            <person name="Ivanova N."/>
            <person name="Mikhailova N."/>
            <person name="Chertkov O."/>
            <person name="Detter J.C."/>
            <person name="Tapia R."/>
            <person name="Han C."/>
            <person name="Land M."/>
            <person name="Hauser L."/>
            <person name="Markowitz V."/>
            <person name="Cheng J.-F."/>
            <person name="Hugenholtz P."/>
            <person name="Woyke T."/>
            <person name="Wu D."/>
            <person name="Gronow S."/>
            <person name="Wellnitz S."/>
            <person name="Brambilla E."/>
            <person name="Klenk H.-P."/>
            <person name="Eisen J.A."/>
        </authorList>
    </citation>
    <scope>NUCLEOTIDE SEQUENCE [LARGE SCALE GENOMIC DNA]</scope>
    <source>
        <strain evidence="3">ATCC BAA-1111 / DSM 21527 / NCTC 11395 / H</strain>
    </source>
</reference>
<evidence type="ECO:0000256" key="1">
    <source>
        <dbReference type="SAM" id="Phobius"/>
    </source>
</evidence>
<dbReference type="EMBL" id="CP002959">
    <property type="protein sequence ID" value="AFM13269.1"/>
    <property type="molecule type" value="Genomic_DNA"/>
</dbReference>
<feature type="transmembrane region" description="Helical" evidence="1">
    <location>
        <begin position="153"/>
        <end position="173"/>
    </location>
</feature>
<feature type="transmembrane region" description="Helical" evidence="1">
    <location>
        <begin position="78"/>
        <end position="96"/>
    </location>
</feature>
<dbReference type="RefSeq" id="WP_014803774.1">
    <property type="nucleotide sequence ID" value="NC_018020.1"/>
</dbReference>
<evidence type="ECO:0008006" key="4">
    <source>
        <dbReference type="Google" id="ProtNLM"/>
    </source>
</evidence>
<protein>
    <recommendedName>
        <fullName evidence="4">Transmembrane protein</fullName>
    </recommendedName>
</protein>